<sequence length="25" mass="3034">MLLGKKHKITTSLLKLYRICIFHLY</sequence>
<dbReference type="EMBL" id="GGEC01000267">
    <property type="protein sequence ID" value="MBW80750.1"/>
    <property type="molecule type" value="Transcribed_RNA"/>
</dbReference>
<evidence type="ECO:0000313" key="1">
    <source>
        <dbReference type="EMBL" id="MBW80750.1"/>
    </source>
</evidence>
<accession>A0A2P2IHQ3</accession>
<name>A0A2P2IHQ3_RHIMU</name>
<proteinExistence type="predicted"/>
<reference evidence="1" key="1">
    <citation type="submission" date="2018-02" db="EMBL/GenBank/DDBJ databases">
        <title>Rhizophora mucronata_Transcriptome.</title>
        <authorList>
            <person name="Meera S.P."/>
            <person name="Sreeshan A."/>
            <person name="Augustine A."/>
        </authorList>
    </citation>
    <scope>NUCLEOTIDE SEQUENCE</scope>
    <source>
        <tissue evidence="1">Leaf</tissue>
    </source>
</reference>
<dbReference type="AlphaFoldDB" id="A0A2P2IHQ3"/>
<protein>
    <submittedName>
        <fullName evidence="1">Uncharacterized protein</fullName>
    </submittedName>
</protein>
<organism evidence="1">
    <name type="scientific">Rhizophora mucronata</name>
    <name type="common">Asiatic mangrove</name>
    <dbReference type="NCBI Taxonomy" id="61149"/>
    <lineage>
        <taxon>Eukaryota</taxon>
        <taxon>Viridiplantae</taxon>
        <taxon>Streptophyta</taxon>
        <taxon>Embryophyta</taxon>
        <taxon>Tracheophyta</taxon>
        <taxon>Spermatophyta</taxon>
        <taxon>Magnoliopsida</taxon>
        <taxon>eudicotyledons</taxon>
        <taxon>Gunneridae</taxon>
        <taxon>Pentapetalae</taxon>
        <taxon>rosids</taxon>
        <taxon>fabids</taxon>
        <taxon>Malpighiales</taxon>
        <taxon>Rhizophoraceae</taxon>
        <taxon>Rhizophora</taxon>
    </lineage>
</organism>